<dbReference type="PANTHER" id="PTHR24067">
    <property type="entry name" value="UBIQUITIN-CONJUGATING ENZYME E2"/>
    <property type="match status" value="1"/>
</dbReference>
<dbReference type="InterPro" id="IPR016135">
    <property type="entry name" value="UBQ-conjugating_enzyme/RWD"/>
</dbReference>
<name>A0A507FQ17_9FUNG</name>
<dbReference type="SUPFAM" id="SSF54495">
    <property type="entry name" value="UBC-like"/>
    <property type="match status" value="1"/>
</dbReference>
<evidence type="ECO:0000259" key="3">
    <source>
        <dbReference type="PROSITE" id="PS50181"/>
    </source>
</evidence>
<dbReference type="SMART" id="SM00212">
    <property type="entry name" value="UBCc"/>
    <property type="match status" value="1"/>
</dbReference>
<dbReference type="PROSITE" id="PS50127">
    <property type="entry name" value="UBC_2"/>
    <property type="match status" value="1"/>
</dbReference>
<dbReference type="Pfam" id="PF02342">
    <property type="entry name" value="TerD"/>
    <property type="match status" value="1"/>
</dbReference>
<protein>
    <recommendedName>
        <fullName evidence="6">UBC core domain-containing protein</fullName>
    </recommendedName>
</protein>
<keyword evidence="5" id="KW-1185">Reference proteome</keyword>
<gene>
    <name evidence="4" type="ORF">CcCBS67573_g01301</name>
</gene>
<dbReference type="InterPro" id="IPR003325">
    <property type="entry name" value="TerD"/>
</dbReference>
<dbReference type="EMBL" id="QEAP01000021">
    <property type="protein sequence ID" value="TPX77426.1"/>
    <property type="molecule type" value="Genomic_DNA"/>
</dbReference>
<evidence type="ECO:0000313" key="4">
    <source>
        <dbReference type="EMBL" id="TPX77426.1"/>
    </source>
</evidence>
<organism evidence="4 5">
    <name type="scientific">Chytriomyces confervae</name>
    <dbReference type="NCBI Taxonomy" id="246404"/>
    <lineage>
        <taxon>Eukaryota</taxon>
        <taxon>Fungi</taxon>
        <taxon>Fungi incertae sedis</taxon>
        <taxon>Chytridiomycota</taxon>
        <taxon>Chytridiomycota incertae sedis</taxon>
        <taxon>Chytridiomycetes</taxon>
        <taxon>Chytridiales</taxon>
        <taxon>Chytriomycetaceae</taxon>
        <taxon>Chytriomyces</taxon>
    </lineage>
</organism>
<dbReference type="SUPFAM" id="SSF81383">
    <property type="entry name" value="F-box domain"/>
    <property type="match status" value="1"/>
</dbReference>
<dbReference type="Gene3D" id="3.10.110.10">
    <property type="entry name" value="Ubiquitin Conjugating Enzyme"/>
    <property type="match status" value="1"/>
</dbReference>
<feature type="domain" description="F-box" evidence="3">
    <location>
        <begin position="368"/>
        <end position="414"/>
    </location>
</feature>
<feature type="domain" description="UBC core" evidence="2">
    <location>
        <begin position="10"/>
        <end position="191"/>
    </location>
</feature>
<accession>A0A507FQ17</accession>
<dbReference type="OrthoDB" id="109543at2759"/>
<dbReference type="InterPro" id="IPR001810">
    <property type="entry name" value="F-box_dom"/>
</dbReference>
<keyword evidence="1" id="KW-0833">Ubl conjugation pathway</keyword>
<dbReference type="InterPro" id="IPR000608">
    <property type="entry name" value="UBC"/>
</dbReference>
<evidence type="ECO:0000256" key="1">
    <source>
        <dbReference type="ARBA" id="ARBA00022786"/>
    </source>
</evidence>
<dbReference type="InterPro" id="IPR050113">
    <property type="entry name" value="Ub_conjugating_enzyme"/>
</dbReference>
<dbReference type="AlphaFoldDB" id="A0A507FQ17"/>
<dbReference type="InterPro" id="IPR036047">
    <property type="entry name" value="F-box-like_dom_sf"/>
</dbReference>
<evidence type="ECO:0000313" key="5">
    <source>
        <dbReference type="Proteomes" id="UP000320333"/>
    </source>
</evidence>
<dbReference type="Proteomes" id="UP000320333">
    <property type="component" value="Unassembled WGS sequence"/>
</dbReference>
<dbReference type="PROSITE" id="PS50181">
    <property type="entry name" value="FBOX"/>
    <property type="match status" value="1"/>
</dbReference>
<dbReference type="CDD" id="cd23955">
    <property type="entry name" value="UBCc_invertebrate"/>
    <property type="match status" value="1"/>
</dbReference>
<dbReference type="Pfam" id="PF00179">
    <property type="entry name" value="UQ_con"/>
    <property type="match status" value="1"/>
</dbReference>
<evidence type="ECO:0008006" key="6">
    <source>
        <dbReference type="Google" id="ProtNLM"/>
    </source>
</evidence>
<dbReference type="STRING" id="246404.A0A507FQ17"/>
<comment type="caution">
    <text evidence="4">The sequence shown here is derived from an EMBL/GenBank/DDBJ whole genome shotgun (WGS) entry which is preliminary data.</text>
</comment>
<dbReference type="Gene3D" id="2.60.60.30">
    <property type="entry name" value="sav2460 like domains"/>
    <property type="match status" value="1"/>
</dbReference>
<dbReference type="Gene3D" id="1.20.1280.50">
    <property type="match status" value="1"/>
</dbReference>
<sequence length="981" mass="108926">MPSQHTTTSSAAKRLYRDFVELQQSPVAQANAEPVDPDNLFLWHGNIIGTSHPFAAVPLHFRLEFPANYPTAPPTVLLCSPLPHPNVFDAPKNPGLYRICLDMLETGTYADPTTQSSGTFPYSGWSSSYTVKSIMMQLQTFLLEKCTGEYRRQIAASNHAMHYTCPVCPHKLNSPWPAVQNVMEKRALIQIERPFIKDLLEIEASRKRAIANVSAASNRIDGDGWKAASAGKGTVGNSASLKSSDAVSITVNAKSGYSVLGELEDDEWAVDPATIAASPEPVVPHQPEVAKSLAMMKPNQATASTQPDTKDGANKHRILRIVSGGSNKTVRMDSATCTKAVARSKISTEASGAWKNETKESAPVAGNAGRFGTLPYELLLQILNVLPVQSLMMLTLSCKFLNAATEDGYLWKHLYNSLDAKLELKAASLGDWKHVYQIQMMGVVDDLRCFHRKVSFKEDILGIPIEFTVNPVKKTIDYMHSTMELLSASAFREDQVRKTVWSEAFSEWLPLYISYDHFQKALPLLKKSFVRLCPHLKCRGFDPITVLETLPKLMNTQLVLLCDKGLYNSDAFLSNYFQIHRLFLAMVYEYPQLKTAILNKLQNFAKSPSQRTKEAVASLGDLIPIISVLGDPLAAWKNIGPLFLKESMERQVLWICRNKPSLAKLEPITEGAVEEDRIRLSFTSAAVSLKLLAAHAAMFKAISRCGSNAKLARSHDLFYGRPPTHFLNRLKAEVSSILQCTNYKGIIPLFHLPSLPFANPEYSPARLTECLRHCVRQSLAKGYHTKNTDFAKIHKSGVSKILRKGQSYRCSPNIRDIVMEESWGRGGQSQYLDATVLAYDFSSKFMDLVDYSNRSAQDGALLHSGDMVVDSRGSHKVTIKTGKLSESVKTLVVVMTSWTTTLSQILTPEVRLFDGKSMTELCQYSFDECAKAGTKTCVVMCTLQREYDGGIWAVNALGRICDGTAFNYKPVKEYIEKEGLV</sequence>
<proteinExistence type="predicted"/>
<evidence type="ECO:0000259" key="2">
    <source>
        <dbReference type="PROSITE" id="PS50127"/>
    </source>
</evidence>
<dbReference type="Pfam" id="PF12937">
    <property type="entry name" value="F-box-like"/>
    <property type="match status" value="1"/>
</dbReference>
<reference evidence="4 5" key="1">
    <citation type="journal article" date="2019" name="Sci. Rep.">
        <title>Comparative genomics of chytrid fungi reveal insights into the obligate biotrophic and pathogenic lifestyle of Synchytrium endobioticum.</title>
        <authorList>
            <person name="van de Vossenberg B.T.L.H."/>
            <person name="Warris S."/>
            <person name="Nguyen H.D.T."/>
            <person name="van Gent-Pelzer M.P.E."/>
            <person name="Joly D.L."/>
            <person name="van de Geest H.C."/>
            <person name="Bonants P.J.M."/>
            <person name="Smith D.S."/>
            <person name="Levesque C.A."/>
            <person name="van der Lee T.A.J."/>
        </authorList>
    </citation>
    <scope>NUCLEOTIDE SEQUENCE [LARGE SCALE GENOMIC DNA]</scope>
    <source>
        <strain evidence="4 5">CBS 675.73</strain>
    </source>
</reference>